<dbReference type="InterPro" id="IPR011990">
    <property type="entry name" value="TPR-like_helical_dom_sf"/>
</dbReference>
<proteinExistence type="predicted"/>
<sequence>MDSHPTIIVGFKSQPRKRKQLSKDEWTPELQAFIIKLYIKESKTLRQVMEIVNEKTQFEPTKSQLTRRLKQWGVWKNSRSTVVCRASEPSIQKSLDMNAVLDIGPTSMDLDAEYHNTYVSPPTQLHTRDIPMGFIEEADPENQPVPRITPGNFSHIGEDGSVGGNEGGFGLAELFELLEIEATGLPRIQDILASPKQSVDDRTSVERRNFTAMILSRRPYALPTSYLQDRSHLGSISGGNYTGILPSGSKQDTWFPGSVLDPPNPFSETYLFPSAKRDEGKYQQNRQRQQSETRFHKMLGQFTRPLNEATLFDLKTKYSLALLNSRAGKYAKAEEFYRYIIESVKANVNNSRLDMSRLELALCETIHLQGRPREVMSRIEQLHQHIIKMYPVNNELVHESLMMCIKSNKSSGEREAEERYCRELVQITMGLFGPKHSRTLYALLSLSSFMDDQGAIDEAVRLHSIIIQLQHFGQFSQNVTLGNMHVLLLMLPEQGRSREATALFPKMISDAERLIGAATPLTVNLNFSFGLVLREAKMYDKARRVLQETVVLSIKVYGEQDIHTLNIMRVMAINLKDCGQLLAEIPDEIQGSGEVSLDLGQ</sequence>
<feature type="domain" description="Clr5" evidence="1">
    <location>
        <begin position="24"/>
        <end position="74"/>
    </location>
</feature>
<comment type="caution">
    <text evidence="2">The sequence shown here is derived from an EMBL/GenBank/DDBJ whole genome shotgun (WGS) entry which is preliminary data.</text>
</comment>
<organism evidence="2 3">
    <name type="scientific">Oculimacula yallundae</name>
    <dbReference type="NCBI Taxonomy" id="86028"/>
    <lineage>
        <taxon>Eukaryota</taxon>
        <taxon>Fungi</taxon>
        <taxon>Dikarya</taxon>
        <taxon>Ascomycota</taxon>
        <taxon>Pezizomycotina</taxon>
        <taxon>Leotiomycetes</taxon>
        <taxon>Helotiales</taxon>
        <taxon>Ploettnerulaceae</taxon>
        <taxon>Oculimacula</taxon>
    </lineage>
</organism>
<evidence type="ECO:0000313" key="2">
    <source>
        <dbReference type="EMBL" id="KAL2066118.1"/>
    </source>
</evidence>
<dbReference type="EMBL" id="JAZHXI010000011">
    <property type="protein sequence ID" value="KAL2066118.1"/>
    <property type="molecule type" value="Genomic_DNA"/>
</dbReference>
<evidence type="ECO:0000259" key="1">
    <source>
        <dbReference type="Pfam" id="PF14420"/>
    </source>
</evidence>
<keyword evidence="3" id="KW-1185">Reference proteome</keyword>
<dbReference type="PANTHER" id="PTHR38788">
    <property type="entry name" value="CLR5 DOMAIN-CONTAINING PROTEIN"/>
    <property type="match status" value="1"/>
</dbReference>
<protein>
    <recommendedName>
        <fullName evidence="1">Clr5 domain-containing protein</fullName>
    </recommendedName>
</protein>
<gene>
    <name evidence="2" type="ORF">VTL71DRAFT_2189</name>
</gene>
<dbReference type="InterPro" id="IPR025676">
    <property type="entry name" value="Clr5_dom"/>
</dbReference>
<name>A0ABR4C867_9HELO</name>
<dbReference type="Gene3D" id="1.25.40.10">
    <property type="entry name" value="Tetratricopeptide repeat domain"/>
    <property type="match status" value="1"/>
</dbReference>
<accession>A0ABR4C867</accession>
<dbReference type="Pfam" id="PF14420">
    <property type="entry name" value="Clr5"/>
    <property type="match status" value="1"/>
</dbReference>
<reference evidence="2 3" key="1">
    <citation type="journal article" date="2024" name="Commun. Biol.">
        <title>Comparative genomic analysis of thermophilic fungi reveals convergent evolutionary adaptations and gene losses.</title>
        <authorList>
            <person name="Steindorff A.S."/>
            <person name="Aguilar-Pontes M.V."/>
            <person name="Robinson A.J."/>
            <person name="Andreopoulos B."/>
            <person name="LaButti K."/>
            <person name="Kuo A."/>
            <person name="Mondo S."/>
            <person name="Riley R."/>
            <person name="Otillar R."/>
            <person name="Haridas S."/>
            <person name="Lipzen A."/>
            <person name="Grimwood J."/>
            <person name="Schmutz J."/>
            <person name="Clum A."/>
            <person name="Reid I.D."/>
            <person name="Moisan M.C."/>
            <person name="Butler G."/>
            <person name="Nguyen T.T.M."/>
            <person name="Dewar K."/>
            <person name="Conant G."/>
            <person name="Drula E."/>
            <person name="Henrissat B."/>
            <person name="Hansel C."/>
            <person name="Singer S."/>
            <person name="Hutchinson M.I."/>
            <person name="de Vries R.P."/>
            <person name="Natvig D.O."/>
            <person name="Powell A.J."/>
            <person name="Tsang A."/>
            <person name="Grigoriev I.V."/>
        </authorList>
    </citation>
    <scope>NUCLEOTIDE SEQUENCE [LARGE SCALE GENOMIC DNA]</scope>
    <source>
        <strain evidence="2 3">CBS 494.80</strain>
    </source>
</reference>
<evidence type="ECO:0000313" key="3">
    <source>
        <dbReference type="Proteomes" id="UP001595075"/>
    </source>
</evidence>
<dbReference type="Proteomes" id="UP001595075">
    <property type="component" value="Unassembled WGS sequence"/>
</dbReference>
<dbReference type="PANTHER" id="PTHR38788:SF3">
    <property type="entry name" value="CLR5 DOMAIN-CONTAINING PROTEIN"/>
    <property type="match status" value="1"/>
</dbReference>